<gene>
    <name evidence="18" type="ORF">EB796_004128</name>
</gene>
<evidence type="ECO:0000313" key="19">
    <source>
        <dbReference type="Proteomes" id="UP000593567"/>
    </source>
</evidence>
<evidence type="ECO:0000256" key="8">
    <source>
        <dbReference type="ARBA" id="ARBA00022787"/>
    </source>
</evidence>
<evidence type="ECO:0000256" key="17">
    <source>
        <dbReference type="SAM" id="Phobius"/>
    </source>
</evidence>
<dbReference type="EMBL" id="VXIV02000549">
    <property type="protein sequence ID" value="KAF6037568.1"/>
    <property type="molecule type" value="Genomic_DNA"/>
</dbReference>
<name>A0A7J7KIY5_BUGNE</name>
<evidence type="ECO:0000256" key="12">
    <source>
        <dbReference type="ARBA" id="ARBA00023128"/>
    </source>
</evidence>
<keyword evidence="19" id="KW-1185">Reference proteome</keyword>
<evidence type="ECO:0000256" key="10">
    <source>
        <dbReference type="ARBA" id="ARBA00022989"/>
    </source>
</evidence>
<keyword evidence="13 17" id="KW-0472">Membrane</keyword>
<dbReference type="SUPFAM" id="SSF161084">
    <property type="entry name" value="MAPEG domain-like"/>
    <property type="match status" value="1"/>
</dbReference>
<proteinExistence type="inferred from homology"/>
<dbReference type="InterPro" id="IPR001129">
    <property type="entry name" value="Membr-assoc_MAPEG"/>
</dbReference>
<evidence type="ECO:0000256" key="3">
    <source>
        <dbReference type="ARBA" id="ARBA00004477"/>
    </source>
</evidence>
<evidence type="ECO:0000256" key="2">
    <source>
        <dbReference type="ARBA" id="ARBA00004294"/>
    </source>
</evidence>
<comment type="subcellular location">
    <subcellularLocation>
        <location evidence="3">Endoplasmic reticulum membrane</location>
        <topology evidence="3">Multi-pass membrane protein</topology>
    </subcellularLocation>
    <subcellularLocation>
        <location evidence="2">Mitochondrion outer membrane</location>
    </subcellularLocation>
</comment>
<keyword evidence="10 17" id="KW-1133">Transmembrane helix</keyword>
<evidence type="ECO:0000256" key="6">
    <source>
        <dbReference type="ARBA" id="ARBA00022679"/>
    </source>
</evidence>
<keyword evidence="8" id="KW-1000">Mitochondrion outer membrane</keyword>
<reference evidence="18" key="1">
    <citation type="submission" date="2020-06" db="EMBL/GenBank/DDBJ databases">
        <title>Draft genome of Bugula neritina, a colonial animal packing powerful symbionts and potential medicines.</title>
        <authorList>
            <person name="Rayko M."/>
        </authorList>
    </citation>
    <scope>NUCLEOTIDE SEQUENCE [LARGE SCALE GENOMIC DNA]</scope>
    <source>
        <strain evidence="18">Kwan_BN1</strain>
    </source>
</reference>
<keyword evidence="11" id="KW-0007">Acetylation</keyword>
<dbReference type="Proteomes" id="UP000593567">
    <property type="component" value="Unassembled WGS sequence"/>
</dbReference>
<evidence type="ECO:0000256" key="16">
    <source>
        <dbReference type="ARBA" id="ARBA00049385"/>
    </source>
</evidence>
<keyword evidence="6" id="KW-0808">Transferase</keyword>
<dbReference type="InterPro" id="IPR040162">
    <property type="entry name" value="MGST1-like"/>
</dbReference>
<evidence type="ECO:0000256" key="1">
    <source>
        <dbReference type="ARBA" id="ARBA00003701"/>
    </source>
</evidence>
<keyword evidence="7 17" id="KW-0812">Transmembrane</keyword>
<dbReference type="InterPro" id="IPR023352">
    <property type="entry name" value="MAPEG-like_dom_sf"/>
</dbReference>
<dbReference type="GO" id="GO:0005741">
    <property type="term" value="C:mitochondrial outer membrane"/>
    <property type="evidence" value="ECO:0007669"/>
    <property type="project" value="UniProtKB-SubCell"/>
</dbReference>
<dbReference type="Pfam" id="PF01124">
    <property type="entry name" value="MAPEG"/>
    <property type="match status" value="1"/>
</dbReference>
<comment type="catalytic activity">
    <reaction evidence="16">
        <text>RX + glutathione = an S-substituted glutathione + a halide anion + H(+)</text>
        <dbReference type="Rhea" id="RHEA:16437"/>
        <dbReference type="ChEBI" id="CHEBI:15378"/>
        <dbReference type="ChEBI" id="CHEBI:16042"/>
        <dbReference type="ChEBI" id="CHEBI:17792"/>
        <dbReference type="ChEBI" id="CHEBI:57925"/>
        <dbReference type="ChEBI" id="CHEBI:90779"/>
        <dbReference type="EC" id="2.5.1.18"/>
    </reaction>
    <physiologicalReaction direction="left-to-right" evidence="16">
        <dbReference type="Rhea" id="RHEA:16438"/>
    </physiologicalReaction>
</comment>
<organism evidence="18 19">
    <name type="scientific">Bugula neritina</name>
    <name type="common">Brown bryozoan</name>
    <name type="synonym">Sertularia neritina</name>
    <dbReference type="NCBI Taxonomy" id="10212"/>
    <lineage>
        <taxon>Eukaryota</taxon>
        <taxon>Metazoa</taxon>
        <taxon>Spiralia</taxon>
        <taxon>Lophotrochozoa</taxon>
        <taxon>Bryozoa</taxon>
        <taxon>Gymnolaemata</taxon>
        <taxon>Cheilostomatida</taxon>
        <taxon>Flustrina</taxon>
        <taxon>Buguloidea</taxon>
        <taxon>Bugulidae</taxon>
        <taxon>Bugula</taxon>
    </lineage>
</organism>
<feature type="transmembrane region" description="Helical" evidence="17">
    <location>
        <begin position="12"/>
        <end position="38"/>
    </location>
</feature>
<keyword evidence="9" id="KW-0256">Endoplasmic reticulum</keyword>
<accession>A0A7J7KIY5</accession>
<evidence type="ECO:0000313" key="18">
    <source>
        <dbReference type="EMBL" id="KAF6037568.1"/>
    </source>
</evidence>
<evidence type="ECO:0000256" key="9">
    <source>
        <dbReference type="ARBA" id="ARBA00022824"/>
    </source>
</evidence>
<evidence type="ECO:0000256" key="5">
    <source>
        <dbReference type="ARBA" id="ARBA00012452"/>
    </source>
</evidence>
<evidence type="ECO:0000256" key="14">
    <source>
        <dbReference type="ARBA" id="ARBA00038540"/>
    </source>
</evidence>
<evidence type="ECO:0000256" key="7">
    <source>
        <dbReference type="ARBA" id="ARBA00022692"/>
    </source>
</evidence>
<dbReference type="PANTHER" id="PTHR10689">
    <property type="entry name" value="MICROSOMAL GLUTATHIONE S-TRANSFERASE 1"/>
    <property type="match status" value="1"/>
</dbReference>
<evidence type="ECO:0000256" key="11">
    <source>
        <dbReference type="ARBA" id="ARBA00022990"/>
    </source>
</evidence>
<evidence type="ECO:0000256" key="13">
    <source>
        <dbReference type="ARBA" id="ARBA00023136"/>
    </source>
</evidence>
<evidence type="ECO:0000256" key="15">
    <source>
        <dbReference type="ARBA" id="ARBA00039397"/>
    </source>
</evidence>
<keyword evidence="12" id="KW-0496">Mitochondrion</keyword>
<comment type="function">
    <text evidence="1">Conjugation of reduced glutathione to a wide number of exogenous and endogenous hydrophobic electrophiles.</text>
</comment>
<feature type="transmembrane region" description="Helical" evidence="17">
    <location>
        <begin position="58"/>
        <end position="76"/>
    </location>
</feature>
<comment type="caution">
    <text evidence="18">The sequence shown here is derived from an EMBL/GenBank/DDBJ whole genome shotgun (WGS) entry which is preliminary data.</text>
</comment>
<comment type="subunit">
    <text evidence="14">Homotrimer; The trimer binds only one molecule of glutathione.</text>
</comment>
<dbReference type="GO" id="GO:0005789">
    <property type="term" value="C:endoplasmic reticulum membrane"/>
    <property type="evidence" value="ECO:0007669"/>
    <property type="project" value="UniProtKB-SubCell"/>
</dbReference>
<dbReference type="AlphaFoldDB" id="A0A7J7KIY5"/>
<dbReference type="Gene3D" id="1.20.120.550">
    <property type="entry name" value="Membrane associated eicosanoid/glutathione metabolism-like domain"/>
    <property type="match status" value="1"/>
</dbReference>
<evidence type="ECO:0000256" key="4">
    <source>
        <dbReference type="ARBA" id="ARBA00010459"/>
    </source>
</evidence>
<dbReference type="PANTHER" id="PTHR10689:SF6">
    <property type="entry name" value="MICROSOMAL GLUTATHIONE S-TRANSFERASE 1"/>
    <property type="match status" value="1"/>
</dbReference>
<comment type="similarity">
    <text evidence="4">Belongs to the MAPEG family.</text>
</comment>
<protein>
    <recommendedName>
        <fullName evidence="15">Microsomal glutathione S-transferase 1</fullName>
        <ecNumber evidence="5">2.5.1.18</ecNumber>
    </recommendedName>
</protein>
<dbReference type="GO" id="GO:0004364">
    <property type="term" value="F:glutathione transferase activity"/>
    <property type="evidence" value="ECO:0007669"/>
    <property type="project" value="UniProtKB-EC"/>
</dbReference>
<dbReference type="EC" id="2.5.1.18" evidence="5"/>
<sequence length="85" mass="9986">MQQNDLENIMPFFILAFLYCISADPSYTAALWHFRIFFGARVLHSLCHYFAIQPLRSIFYLMAMCINVSLAFQVLYKVGLTTKYF</sequence>
<dbReference type="OrthoDB" id="193139at2759"/>